<evidence type="ECO:0000259" key="7">
    <source>
        <dbReference type="SMART" id="SM00906"/>
    </source>
</evidence>
<dbReference type="Pfam" id="PF04082">
    <property type="entry name" value="Fungal_trans"/>
    <property type="match status" value="1"/>
</dbReference>
<feature type="region of interest" description="Disordered" evidence="6">
    <location>
        <begin position="683"/>
        <end position="765"/>
    </location>
</feature>
<evidence type="ECO:0000313" key="9">
    <source>
        <dbReference type="Proteomes" id="UP001600064"/>
    </source>
</evidence>
<evidence type="ECO:0000256" key="4">
    <source>
        <dbReference type="ARBA" id="ARBA00023163"/>
    </source>
</evidence>
<feature type="domain" description="Xylanolytic transcriptional activator regulatory" evidence="7">
    <location>
        <begin position="300"/>
        <end position="388"/>
    </location>
</feature>
<feature type="compositionally biased region" description="Pro residues" evidence="6">
    <location>
        <begin position="834"/>
        <end position="848"/>
    </location>
</feature>
<keyword evidence="2" id="KW-0479">Metal-binding</keyword>
<name>A0ABR4DJF6_9PEZI</name>
<comment type="subcellular location">
    <subcellularLocation>
        <location evidence="1">Nucleus</location>
    </subcellularLocation>
</comment>
<evidence type="ECO:0000256" key="2">
    <source>
        <dbReference type="ARBA" id="ARBA00022723"/>
    </source>
</evidence>
<feature type="compositionally biased region" description="Acidic residues" evidence="6">
    <location>
        <begin position="684"/>
        <end position="693"/>
    </location>
</feature>
<dbReference type="EMBL" id="JAZGUE010000002">
    <property type="protein sequence ID" value="KAL2270427.1"/>
    <property type="molecule type" value="Genomic_DNA"/>
</dbReference>
<gene>
    <name evidence="8" type="ORF">VTJ83DRAFT_2611</name>
</gene>
<dbReference type="RefSeq" id="XP_070869151.1">
    <property type="nucleotide sequence ID" value="XM_071008901.1"/>
</dbReference>
<comment type="caution">
    <text evidence="8">The sequence shown here is derived from an EMBL/GenBank/DDBJ whole genome shotgun (WGS) entry which is preliminary data.</text>
</comment>
<dbReference type="SMART" id="SM00906">
    <property type="entry name" value="Fungal_trans"/>
    <property type="match status" value="1"/>
</dbReference>
<dbReference type="InterPro" id="IPR050815">
    <property type="entry name" value="TF_fung"/>
</dbReference>
<dbReference type="InterPro" id="IPR036864">
    <property type="entry name" value="Zn2-C6_fun-type_DNA-bd_sf"/>
</dbReference>
<feature type="compositionally biased region" description="Gly residues" evidence="6">
    <location>
        <begin position="745"/>
        <end position="763"/>
    </location>
</feature>
<dbReference type="Proteomes" id="UP001600064">
    <property type="component" value="Unassembled WGS sequence"/>
</dbReference>
<dbReference type="CDD" id="cd12148">
    <property type="entry name" value="fungal_TF_MHR"/>
    <property type="match status" value="1"/>
</dbReference>
<feature type="region of interest" description="Disordered" evidence="6">
    <location>
        <begin position="640"/>
        <end position="662"/>
    </location>
</feature>
<accession>A0ABR4DJF6</accession>
<sequence length="923" mass="98886">MGFGMISRRRRPLGIPLVHHRFCVFYFRCLRNGSNDSGGISTGSTGSTGWEWPGIRAAGMRDRQKPICARCSRAGVECVYPESRRKPAFKRRNVRELEERLAQVEGLLRIVGKQRDGLSVLSAGAGAGAGTGTGPWSPGRQPGVSARRHGSPLEGSMSWIPTSPADSLSPGDSIPSAELLRLGRFESLPPPEMVDDLHAIFFSREQNFLPIVHPGNYLRSFHAPPHMRPPMALQYAIWAAASNGHPKYGAYHDALYSRARQYLEADEQKGQGEHFITLAHAQAWVLVATDEARCLMFTRAAMSSARAVRLSSMMGLSRLDSSLGDDDDEPARAPMIAPARSWIELEERRRVFWGGFCIDNYANISAGWPTLIDADLITTLLPASEDAFRNGTEETSLTLQDALEGGSGYSVFACDAIISHIFARLVRHSRRPMPGDRPEDPDGGLFWKRHRELDNVLANLFMFMPDRFRPSRNTNDPVAVQTNLTLHGAVICLHTAAREKADRFGLTTIGNASRARALTAAQEAVDIVKSSTRLPAKHKGPLVPLSLYFAASVYTAQAEASPTAFHRPNLELLIRFMDAIGPQNRLARAYLNQLLRDMERAGISVPPSVMPNHKRPHGSEHRCEGGYNIPLVARSSMPKRTALQPPLPGRLPPGAPQGTPLNRFFSPVAPCASLIGTYSSGINFDDDDNDDNNNNDNNNNNNNSDNDDDNKDADGDSVAGHTTKRQRTSARPSMPAEPSAWPLGSAGGDGERGGGGGGGGAGGPQAYVDPAPGLFEYAGLGTGWSYAIKHANAVVAAAPLPHRAAGFAAGGVGAQADMMPGYAGFAAVSGGIPRSPPPPPPPPPPPTYGPAMPGHGTTAAMDIDVMATTAPATAAAVAATTHPNGADASQDDMNGLFDNLREWGLGDPMTFYSMLLDVPGGGV</sequence>
<keyword evidence="3" id="KW-0805">Transcription regulation</keyword>
<organism evidence="8 9">
    <name type="scientific">Remersonia thermophila</name>
    <dbReference type="NCBI Taxonomy" id="72144"/>
    <lineage>
        <taxon>Eukaryota</taxon>
        <taxon>Fungi</taxon>
        <taxon>Dikarya</taxon>
        <taxon>Ascomycota</taxon>
        <taxon>Pezizomycotina</taxon>
        <taxon>Sordariomycetes</taxon>
        <taxon>Sordariomycetidae</taxon>
        <taxon>Sordariales</taxon>
        <taxon>Sordariales incertae sedis</taxon>
        <taxon>Remersonia</taxon>
    </lineage>
</organism>
<keyword evidence="9" id="KW-1185">Reference proteome</keyword>
<dbReference type="Gene3D" id="4.10.240.10">
    <property type="entry name" value="Zn(2)-C6 fungal-type DNA-binding domain"/>
    <property type="match status" value="1"/>
</dbReference>
<evidence type="ECO:0000256" key="1">
    <source>
        <dbReference type="ARBA" id="ARBA00004123"/>
    </source>
</evidence>
<dbReference type="GeneID" id="98123545"/>
<reference evidence="8 9" key="1">
    <citation type="journal article" date="2024" name="Commun. Biol.">
        <title>Comparative genomic analysis of thermophilic fungi reveals convergent evolutionary adaptations and gene losses.</title>
        <authorList>
            <person name="Steindorff A.S."/>
            <person name="Aguilar-Pontes M.V."/>
            <person name="Robinson A.J."/>
            <person name="Andreopoulos B."/>
            <person name="LaButti K."/>
            <person name="Kuo A."/>
            <person name="Mondo S."/>
            <person name="Riley R."/>
            <person name="Otillar R."/>
            <person name="Haridas S."/>
            <person name="Lipzen A."/>
            <person name="Grimwood J."/>
            <person name="Schmutz J."/>
            <person name="Clum A."/>
            <person name="Reid I.D."/>
            <person name="Moisan M.C."/>
            <person name="Butler G."/>
            <person name="Nguyen T.T.M."/>
            <person name="Dewar K."/>
            <person name="Conant G."/>
            <person name="Drula E."/>
            <person name="Henrissat B."/>
            <person name="Hansel C."/>
            <person name="Singer S."/>
            <person name="Hutchinson M.I."/>
            <person name="de Vries R.P."/>
            <person name="Natvig D.O."/>
            <person name="Powell A.J."/>
            <person name="Tsang A."/>
            <person name="Grigoriev I.V."/>
        </authorList>
    </citation>
    <scope>NUCLEOTIDE SEQUENCE [LARGE SCALE GENOMIC DNA]</scope>
    <source>
        <strain evidence="8 9">ATCC 22073</strain>
    </source>
</reference>
<dbReference type="PANTHER" id="PTHR47338:SF10">
    <property type="entry name" value="TRANSCRIPTION FACTOR DOMAIN-CONTAINING PROTEIN-RELATED"/>
    <property type="match status" value="1"/>
</dbReference>
<feature type="compositionally biased region" description="Pro residues" evidence="6">
    <location>
        <begin position="645"/>
        <end position="655"/>
    </location>
</feature>
<keyword evidence="5" id="KW-0539">Nucleus</keyword>
<evidence type="ECO:0000256" key="3">
    <source>
        <dbReference type="ARBA" id="ARBA00023015"/>
    </source>
</evidence>
<dbReference type="PANTHER" id="PTHR47338">
    <property type="entry name" value="ZN(II)2CYS6 TRANSCRIPTION FACTOR (EUROFUNG)-RELATED"/>
    <property type="match status" value="1"/>
</dbReference>
<dbReference type="InterPro" id="IPR001138">
    <property type="entry name" value="Zn2Cys6_DnaBD"/>
</dbReference>
<feature type="region of interest" description="Disordered" evidence="6">
    <location>
        <begin position="126"/>
        <end position="172"/>
    </location>
</feature>
<proteinExistence type="predicted"/>
<feature type="region of interest" description="Disordered" evidence="6">
    <location>
        <begin position="605"/>
        <end position="624"/>
    </location>
</feature>
<feature type="region of interest" description="Disordered" evidence="6">
    <location>
        <begin position="830"/>
        <end position="855"/>
    </location>
</feature>
<feature type="compositionally biased region" description="Low complexity" evidence="6">
    <location>
        <begin position="694"/>
        <end position="704"/>
    </location>
</feature>
<keyword evidence="4" id="KW-0804">Transcription</keyword>
<evidence type="ECO:0000256" key="6">
    <source>
        <dbReference type="SAM" id="MobiDB-lite"/>
    </source>
</evidence>
<evidence type="ECO:0000313" key="8">
    <source>
        <dbReference type="EMBL" id="KAL2270427.1"/>
    </source>
</evidence>
<dbReference type="CDD" id="cd00067">
    <property type="entry name" value="GAL4"/>
    <property type="match status" value="1"/>
</dbReference>
<evidence type="ECO:0000256" key="5">
    <source>
        <dbReference type="ARBA" id="ARBA00023242"/>
    </source>
</evidence>
<protein>
    <recommendedName>
        <fullName evidence="7">Xylanolytic transcriptional activator regulatory domain-containing protein</fullName>
    </recommendedName>
</protein>
<dbReference type="InterPro" id="IPR007219">
    <property type="entry name" value="XnlR_reg_dom"/>
</dbReference>